<feature type="region of interest" description="Disordered" evidence="1">
    <location>
        <begin position="1"/>
        <end position="71"/>
    </location>
</feature>
<accession>A0A8S2SKT6</accession>
<evidence type="ECO:0000313" key="2">
    <source>
        <dbReference type="EMBL" id="CAF1427762.1"/>
    </source>
</evidence>
<dbReference type="Proteomes" id="UP000682733">
    <property type="component" value="Unassembled WGS sequence"/>
</dbReference>
<dbReference type="Proteomes" id="UP000677228">
    <property type="component" value="Unassembled WGS sequence"/>
</dbReference>
<organism evidence="3 4">
    <name type="scientific">Didymodactylos carnosus</name>
    <dbReference type="NCBI Taxonomy" id="1234261"/>
    <lineage>
        <taxon>Eukaryota</taxon>
        <taxon>Metazoa</taxon>
        <taxon>Spiralia</taxon>
        <taxon>Gnathifera</taxon>
        <taxon>Rotifera</taxon>
        <taxon>Eurotatoria</taxon>
        <taxon>Bdelloidea</taxon>
        <taxon>Philodinida</taxon>
        <taxon>Philodinidae</taxon>
        <taxon>Didymodactylos</taxon>
    </lineage>
</organism>
<evidence type="ECO:0000256" key="1">
    <source>
        <dbReference type="SAM" id="MobiDB-lite"/>
    </source>
</evidence>
<proteinExistence type="predicted"/>
<reference evidence="3" key="1">
    <citation type="submission" date="2021-02" db="EMBL/GenBank/DDBJ databases">
        <authorList>
            <person name="Nowell W R."/>
        </authorList>
    </citation>
    <scope>NUCLEOTIDE SEQUENCE</scope>
</reference>
<comment type="caution">
    <text evidence="3">The sequence shown here is derived from an EMBL/GenBank/DDBJ whole genome shotgun (WGS) entry which is preliminary data.</text>
</comment>
<gene>
    <name evidence="2" type="ORF">OVA965_LOCUS33921</name>
    <name evidence="3" type="ORF">TMI583_LOCUS34826</name>
</gene>
<feature type="compositionally biased region" description="Basic and acidic residues" evidence="1">
    <location>
        <begin position="36"/>
        <end position="45"/>
    </location>
</feature>
<evidence type="ECO:0000313" key="4">
    <source>
        <dbReference type="Proteomes" id="UP000682733"/>
    </source>
</evidence>
<name>A0A8S2SKT6_9BILA</name>
<dbReference type="AlphaFoldDB" id="A0A8S2SKT6"/>
<feature type="compositionally biased region" description="Acidic residues" evidence="1">
    <location>
        <begin position="1"/>
        <end position="22"/>
    </location>
</feature>
<feature type="non-terminal residue" evidence="3">
    <location>
        <position position="1"/>
    </location>
</feature>
<protein>
    <submittedName>
        <fullName evidence="3">Uncharacterized protein</fullName>
    </submittedName>
</protein>
<sequence length="71" mass="7938">DEEKDDEDKDEEKDEGKDDEDKDEGKDEGKDDEDKDEGKDGEHRLKNVGRGLLTVAPNIGAQMANDPINHT</sequence>
<dbReference type="EMBL" id="CAJOBA010049696">
    <property type="protein sequence ID" value="CAF4226528.1"/>
    <property type="molecule type" value="Genomic_DNA"/>
</dbReference>
<dbReference type="EMBL" id="CAJNOK010027919">
    <property type="protein sequence ID" value="CAF1427762.1"/>
    <property type="molecule type" value="Genomic_DNA"/>
</dbReference>
<evidence type="ECO:0000313" key="3">
    <source>
        <dbReference type="EMBL" id="CAF4226528.1"/>
    </source>
</evidence>